<dbReference type="AlphaFoldDB" id="A0A0F5JII7"/>
<dbReference type="Pfam" id="PF00728">
    <property type="entry name" value="Glyco_hydro_20"/>
    <property type="match status" value="1"/>
</dbReference>
<comment type="catalytic activity">
    <reaction evidence="1">
        <text>Hydrolysis of terminal non-reducing N-acetyl-D-hexosamine residues in N-acetyl-beta-D-hexosaminides.</text>
        <dbReference type="EC" id="3.2.1.52"/>
    </reaction>
</comment>
<dbReference type="PROSITE" id="PS51257">
    <property type="entry name" value="PROKAR_LIPOPROTEIN"/>
    <property type="match status" value="1"/>
</dbReference>
<evidence type="ECO:0000256" key="2">
    <source>
        <dbReference type="ARBA" id="ARBA00006285"/>
    </source>
</evidence>
<comment type="similarity">
    <text evidence="2">Belongs to the glycosyl hydrolase 20 family.</text>
</comment>
<dbReference type="InterPro" id="IPR015883">
    <property type="entry name" value="Glyco_hydro_20_cat"/>
</dbReference>
<dbReference type="InterPro" id="IPR029018">
    <property type="entry name" value="Hex-like_dom2"/>
</dbReference>
<dbReference type="InterPro" id="IPR015882">
    <property type="entry name" value="HEX_bac_N"/>
</dbReference>
<dbReference type="InterPro" id="IPR017853">
    <property type="entry name" value="GH"/>
</dbReference>
<dbReference type="Proteomes" id="UP000033047">
    <property type="component" value="Unassembled WGS sequence"/>
</dbReference>
<comment type="caution">
    <text evidence="9">The sequence shown here is derived from an EMBL/GenBank/DDBJ whole genome shotgun (WGS) entry which is preliminary data.</text>
</comment>
<organism evidence="9 10">
    <name type="scientific">Parabacteroides goldsteinii DSM 19448 = WAL 12034</name>
    <dbReference type="NCBI Taxonomy" id="927665"/>
    <lineage>
        <taxon>Bacteria</taxon>
        <taxon>Pseudomonadati</taxon>
        <taxon>Bacteroidota</taxon>
        <taxon>Bacteroidia</taxon>
        <taxon>Bacteroidales</taxon>
        <taxon>Tannerellaceae</taxon>
        <taxon>Parabacteroides</taxon>
    </lineage>
</organism>
<dbReference type="GO" id="GO:0030203">
    <property type="term" value="P:glycosaminoglycan metabolic process"/>
    <property type="evidence" value="ECO:0007669"/>
    <property type="project" value="TreeGrafter"/>
</dbReference>
<dbReference type="RefSeq" id="WP_046145658.1">
    <property type="nucleotide sequence ID" value="NZ_KQ033912.1"/>
</dbReference>
<dbReference type="Pfam" id="PF02838">
    <property type="entry name" value="Glyco_hydro_20b"/>
    <property type="match status" value="1"/>
</dbReference>
<dbReference type="GO" id="GO:0016020">
    <property type="term" value="C:membrane"/>
    <property type="evidence" value="ECO:0007669"/>
    <property type="project" value="TreeGrafter"/>
</dbReference>
<sequence length="761" mass="86229">MKRYFVYLFFYSFISCHLSVEDKVYNSGIHIIPEPLQLEVRQGVFPVSNSTTLSLENGDWEKEASVLMNKLEEASGYKLSFSDNSSNNCIRFKTNENLGEEGYEIEVDDRQISLSAATEKGMFYAIQTFFQLLPAEIESAKPLKMKLSVPAVKIADHPRFSYRGVMIDVSRHFFTVEELKKQISVMAMLKLNRLHLHLTDNQGWRIAIDKYPQLVEYSAVQETYNEELYGPCYYTKEDIKELVAYADRHHIEVIPEIEFPGHSLSALVPFPGLSCSGGPFKSEQVFGYEENVFCVGNDSVFTFMENVLTEIAELFPARYLHIGGDECVKRYWQTCPRCQALAKRLNLRPTPEHSVEEQLQSYAIKRMERFISGTLGKRMIGWEEILEGGLPEDATVMSWKGTECGAKAAATGHDVVMASMADGLYLCAAQGADEVEPAAMGGQSYLKDVYDFEPLPKELAPDKRKHVIGTQACLWSEWTPSGELLEYMLYPRTMALAETAWTTPEKKNWDDFLRRLENMQVRLDLKGINYHIPLPEGELTTNKVFTGDSVVLEFKNSRSLPMVYTTDGSTPDMHAPSLPERLVLHQPCTLKVCTKTASGKLSPIRTINVDKQTPRPAVDGICNGRIHLRLANGLFKDHNDFAKAVYETDTIINSFAAYNNNKFDFKTPGLACYSGEIEVPETGIYTFKSNADELWIAERLVICNPTSSRFYEQKTQIALEKGVHSFDLVFSNRLKEGFATCWYPIDFQYLPPSGGEWIKSN</sequence>
<dbReference type="PANTHER" id="PTHR22600">
    <property type="entry name" value="BETA-HEXOSAMINIDASE"/>
    <property type="match status" value="1"/>
</dbReference>
<dbReference type="GO" id="GO:0004563">
    <property type="term" value="F:beta-N-acetylhexosaminidase activity"/>
    <property type="evidence" value="ECO:0007669"/>
    <property type="project" value="UniProtKB-EC"/>
</dbReference>
<keyword evidence="5" id="KW-0326">Glycosidase</keyword>
<gene>
    <name evidence="9" type="ORF">HMPREF1535_01379</name>
</gene>
<dbReference type="SUPFAM" id="SSF55545">
    <property type="entry name" value="beta-N-acetylhexosaminidase-like domain"/>
    <property type="match status" value="1"/>
</dbReference>
<proteinExistence type="inferred from homology"/>
<dbReference type="HOGENOM" id="CLU_007082_5_0_10"/>
<evidence type="ECO:0000259" key="8">
    <source>
        <dbReference type="Pfam" id="PF02838"/>
    </source>
</evidence>
<dbReference type="Gene3D" id="3.30.379.10">
    <property type="entry name" value="Chitobiase/beta-hexosaminidase domain 2-like"/>
    <property type="match status" value="1"/>
</dbReference>
<dbReference type="SUPFAM" id="SSF51445">
    <property type="entry name" value="(Trans)glycosidases"/>
    <property type="match status" value="1"/>
</dbReference>
<dbReference type="EMBL" id="AQHV01000009">
    <property type="protein sequence ID" value="KKB57558.1"/>
    <property type="molecule type" value="Genomic_DNA"/>
</dbReference>
<evidence type="ECO:0000256" key="1">
    <source>
        <dbReference type="ARBA" id="ARBA00001231"/>
    </source>
</evidence>
<dbReference type="STRING" id="927665.HMPREF1535_01379"/>
<dbReference type="PATRIC" id="fig|927665.4.peg.1411"/>
<feature type="active site" description="Proton donor" evidence="6">
    <location>
        <position position="326"/>
    </location>
</feature>
<name>A0A0F5JII7_9BACT</name>
<reference evidence="9 10" key="1">
    <citation type="submission" date="2013-04" db="EMBL/GenBank/DDBJ databases">
        <title>The Genome Sequence of Parabacteroides goldsteinii DSM 19448.</title>
        <authorList>
            <consortium name="The Broad Institute Genomics Platform"/>
            <person name="Earl A."/>
            <person name="Ward D."/>
            <person name="Feldgarden M."/>
            <person name="Gevers D."/>
            <person name="Martens E."/>
            <person name="Sakamoto M."/>
            <person name="Benno Y."/>
            <person name="Song Y."/>
            <person name="Liu C."/>
            <person name="Lee J."/>
            <person name="Bolanos M."/>
            <person name="Vaisanen M.L."/>
            <person name="Finegold S.M."/>
            <person name="Walker B."/>
            <person name="Young S."/>
            <person name="Zeng Q."/>
            <person name="Gargeya S."/>
            <person name="Fitzgerald M."/>
            <person name="Haas B."/>
            <person name="Abouelleil A."/>
            <person name="Allen A.W."/>
            <person name="Alvarado L."/>
            <person name="Arachchi H.M."/>
            <person name="Berlin A.M."/>
            <person name="Chapman S.B."/>
            <person name="Gainer-Dewar J."/>
            <person name="Goldberg J."/>
            <person name="Griggs A."/>
            <person name="Gujja S."/>
            <person name="Hansen M."/>
            <person name="Howarth C."/>
            <person name="Imamovic A."/>
            <person name="Ireland A."/>
            <person name="Larimer J."/>
            <person name="McCowan C."/>
            <person name="Murphy C."/>
            <person name="Pearson M."/>
            <person name="Poon T.W."/>
            <person name="Priest M."/>
            <person name="Roberts A."/>
            <person name="Saif S."/>
            <person name="Shea T."/>
            <person name="Sisk P."/>
            <person name="Sykes S."/>
            <person name="Wortman J."/>
            <person name="Nusbaum C."/>
            <person name="Birren B."/>
        </authorList>
    </citation>
    <scope>NUCLEOTIDE SEQUENCE [LARGE SCALE GENOMIC DNA]</scope>
    <source>
        <strain evidence="9 10">DSM 19448</strain>
    </source>
</reference>
<dbReference type="PRINTS" id="PR00738">
    <property type="entry name" value="GLHYDRLASE20"/>
</dbReference>
<evidence type="ECO:0000256" key="3">
    <source>
        <dbReference type="ARBA" id="ARBA00012663"/>
    </source>
</evidence>
<evidence type="ECO:0000256" key="4">
    <source>
        <dbReference type="ARBA" id="ARBA00022801"/>
    </source>
</evidence>
<dbReference type="PANTHER" id="PTHR22600:SF57">
    <property type="entry name" value="BETA-N-ACETYLHEXOSAMINIDASE"/>
    <property type="match status" value="1"/>
</dbReference>
<dbReference type="EC" id="3.2.1.52" evidence="3"/>
<dbReference type="InterPro" id="IPR025705">
    <property type="entry name" value="Beta_hexosaminidase_sua/sub"/>
</dbReference>
<accession>A0A0F5JII7</accession>
<feature type="domain" description="Beta-hexosaminidase bacterial type N-terminal" evidence="8">
    <location>
        <begin position="30"/>
        <end position="157"/>
    </location>
</feature>
<keyword evidence="4" id="KW-0378">Hydrolase</keyword>
<protein>
    <recommendedName>
        <fullName evidence="3">beta-N-acetylhexosaminidase</fullName>
        <ecNumber evidence="3">3.2.1.52</ecNumber>
    </recommendedName>
</protein>
<evidence type="ECO:0000256" key="6">
    <source>
        <dbReference type="PIRSR" id="PIRSR625705-1"/>
    </source>
</evidence>
<dbReference type="CDD" id="cd06563">
    <property type="entry name" value="GH20_chitobiase-like"/>
    <property type="match status" value="1"/>
</dbReference>
<dbReference type="Gene3D" id="3.20.20.80">
    <property type="entry name" value="Glycosidases"/>
    <property type="match status" value="1"/>
</dbReference>
<evidence type="ECO:0000256" key="5">
    <source>
        <dbReference type="ARBA" id="ARBA00023295"/>
    </source>
</evidence>
<evidence type="ECO:0000313" key="9">
    <source>
        <dbReference type="EMBL" id="KKB57558.1"/>
    </source>
</evidence>
<dbReference type="GO" id="GO:0005975">
    <property type="term" value="P:carbohydrate metabolic process"/>
    <property type="evidence" value="ECO:0007669"/>
    <property type="project" value="InterPro"/>
</dbReference>
<evidence type="ECO:0000259" key="7">
    <source>
        <dbReference type="Pfam" id="PF00728"/>
    </source>
</evidence>
<evidence type="ECO:0000313" key="10">
    <source>
        <dbReference type="Proteomes" id="UP000033047"/>
    </source>
</evidence>
<feature type="domain" description="Glycoside hydrolase family 20 catalytic" evidence="7">
    <location>
        <begin position="160"/>
        <end position="503"/>
    </location>
</feature>